<organism evidence="2 3">
    <name type="scientific">Paenibacillus albiflavus</name>
    <dbReference type="NCBI Taxonomy" id="2545760"/>
    <lineage>
        <taxon>Bacteria</taxon>
        <taxon>Bacillati</taxon>
        <taxon>Bacillota</taxon>
        <taxon>Bacilli</taxon>
        <taxon>Bacillales</taxon>
        <taxon>Paenibacillaceae</taxon>
        <taxon>Paenibacillus</taxon>
    </lineage>
</organism>
<evidence type="ECO:0000313" key="3">
    <source>
        <dbReference type="Proteomes" id="UP000295418"/>
    </source>
</evidence>
<dbReference type="Proteomes" id="UP000295418">
    <property type="component" value="Unassembled WGS sequence"/>
</dbReference>
<keyword evidence="1" id="KW-1133">Transmembrane helix</keyword>
<evidence type="ECO:0000256" key="1">
    <source>
        <dbReference type="SAM" id="Phobius"/>
    </source>
</evidence>
<comment type="caution">
    <text evidence="2">The sequence shown here is derived from an EMBL/GenBank/DDBJ whole genome shotgun (WGS) entry which is preliminary data.</text>
</comment>
<feature type="transmembrane region" description="Helical" evidence="1">
    <location>
        <begin position="48"/>
        <end position="68"/>
    </location>
</feature>
<gene>
    <name evidence="2" type="ORF">E0485_07570</name>
</gene>
<accession>A0A4R4EFR9</accession>
<dbReference type="AlphaFoldDB" id="A0A4R4EFR9"/>
<dbReference type="EMBL" id="SKFG01000004">
    <property type="protein sequence ID" value="TCZ78914.1"/>
    <property type="molecule type" value="Genomic_DNA"/>
</dbReference>
<protein>
    <submittedName>
        <fullName evidence="2">Uncharacterized protein</fullName>
    </submittedName>
</protein>
<dbReference type="OrthoDB" id="2604334at2"/>
<keyword evidence="1" id="KW-0812">Transmembrane</keyword>
<sequence>MSNFLLNNVFEAMTPSEAQRAKMLNEIRSQSENQTRTTIINQTHRRKLVSPLAVCLFVFLLSVTAYGATNEQVVSAIKCEVHRIFFADGGSVEIVKIDDHHTNVGVDGETQSEWLVKEKGHKLLLTVNGEKIDISKPLSESGYYYYDYHDQANVLHRVYIVKNAGGKKDYAERWYSQMEWLPDKGVGGGNRGISGPLAAAIMSAESDAKEGDGNLDAELQKYLKQYWEKYGN</sequence>
<proteinExistence type="predicted"/>
<keyword evidence="1" id="KW-0472">Membrane</keyword>
<name>A0A4R4EFR9_9BACL</name>
<evidence type="ECO:0000313" key="2">
    <source>
        <dbReference type="EMBL" id="TCZ78914.1"/>
    </source>
</evidence>
<reference evidence="2 3" key="1">
    <citation type="submission" date="2019-03" db="EMBL/GenBank/DDBJ databases">
        <authorList>
            <person name="Kim M.K.M."/>
        </authorList>
    </citation>
    <scope>NUCLEOTIDE SEQUENCE [LARGE SCALE GENOMIC DNA]</scope>
    <source>
        <strain evidence="2 3">18JY21-1</strain>
    </source>
</reference>
<keyword evidence="3" id="KW-1185">Reference proteome</keyword>